<dbReference type="InterPro" id="IPR029017">
    <property type="entry name" value="Enolase-like_N"/>
</dbReference>
<comment type="cofactor">
    <cofactor evidence="1">
        <name>Mg(2+)</name>
        <dbReference type="ChEBI" id="CHEBI:18420"/>
    </cofactor>
</comment>
<evidence type="ECO:0000313" key="4">
    <source>
        <dbReference type="EMBL" id="OJJ08331.1"/>
    </source>
</evidence>
<dbReference type="GO" id="GO:0016829">
    <property type="term" value="F:lyase activity"/>
    <property type="evidence" value="ECO:0007669"/>
    <property type="project" value="UniProtKB-KW"/>
</dbReference>
<dbReference type="InterPro" id="IPR013341">
    <property type="entry name" value="Mandelate_racemase_N_dom"/>
</dbReference>
<dbReference type="VEuPathDB" id="FungiDB:ASPVEDRAFT_143915"/>
<dbReference type="Gene3D" id="3.20.20.120">
    <property type="entry name" value="Enolase-like C-terminal domain"/>
    <property type="match status" value="1"/>
</dbReference>
<dbReference type="SUPFAM" id="SSF51604">
    <property type="entry name" value="Enolase C-terminal domain-like"/>
    <property type="match status" value="1"/>
</dbReference>
<feature type="domain" description="Mandelate racemase/muconate lactonizing enzyme C-terminal" evidence="3">
    <location>
        <begin position="127"/>
        <end position="238"/>
    </location>
</feature>
<evidence type="ECO:0000259" key="3">
    <source>
        <dbReference type="SMART" id="SM00922"/>
    </source>
</evidence>
<gene>
    <name evidence="4" type="ORF">ASPVEDRAFT_143915</name>
</gene>
<dbReference type="InterPro" id="IPR034593">
    <property type="entry name" value="DgoD-like"/>
</dbReference>
<dbReference type="PANTHER" id="PTHR48080">
    <property type="entry name" value="D-GALACTONATE DEHYDRATASE-RELATED"/>
    <property type="match status" value="1"/>
</dbReference>
<accession>A0A1L9Q3K5</accession>
<dbReference type="Gene3D" id="3.30.390.10">
    <property type="entry name" value="Enolase-like, N-terminal domain"/>
    <property type="match status" value="1"/>
</dbReference>
<keyword evidence="5" id="KW-1185">Reference proteome</keyword>
<sequence>MSKEQTIASVEPLHVGQFLFVKIVTNHGVVGWGEGGVWGHIEAAATSVKRFAEYLVGKPAFCIEHHWNVMHRFSYFQGLAINAAISAIDIALWDIKGKVLGVPIYELLGGACRTKARVYGHIYEKTIEGVLAECKRKMDLGYTAFGHINPFLDEGNDEVYFKTHVKKMQDAAENVHKMRAVVGEKVDLLIELHRRLTPAEAVTFSNMIKVDTPMFVEDPIRPESADAIARVADRIAVPIATGERFFTIYEFQALLSRQALEYVRVDVAVCGGITGAKKVAAMAEAHNCQLVPHNPLSPVGLAACLQVAAAIPNFAIQEYATGFEAGVFSSTTRHLGSDIVDYVPEVVDGFVGIPSRPGLGVQVLDNAQEIRPPFVQPIQMRPHKDGFVVDQ</sequence>
<dbReference type="GeneID" id="63723459"/>
<dbReference type="Pfam" id="PF13378">
    <property type="entry name" value="MR_MLE_C"/>
    <property type="match status" value="1"/>
</dbReference>
<dbReference type="GO" id="GO:0009063">
    <property type="term" value="P:amino acid catabolic process"/>
    <property type="evidence" value="ECO:0007669"/>
    <property type="project" value="InterPro"/>
</dbReference>
<reference evidence="5" key="1">
    <citation type="journal article" date="2017" name="Genome Biol.">
        <title>Comparative genomics reveals high biological diversity and specific adaptations in the industrially and medically important fungal genus Aspergillus.</title>
        <authorList>
            <person name="de Vries R.P."/>
            <person name="Riley R."/>
            <person name="Wiebenga A."/>
            <person name="Aguilar-Osorio G."/>
            <person name="Amillis S."/>
            <person name="Uchima C.A."/>
            <person name="Anderluh G."/>
            <person name="Asadollahi M."/>
            <person name="Askin M."/>
            <person name="Barry K."/>
            <person name="Battaglia E."/>
            <person name="Bayram O."/>
            <person name="Benocci T."/>
            <person name="Braus-Stromeyer S.A."/>
            <person name="Caldana C."/>
            <person name="Canovas D."/>
            <person name="Cerqueira G.C."/>
            <person name="Chen F."/>
            <person name="Chen W."/>
            <person name="Choi C."/>
            <person name="Clum A."/>
            <person name="Dos Santos R.A."/>
            <person name="Damasio A.R."/>
            <person name="Diallinas G."/>
            <person name="Emri T."/>
            <person name="Fekete E."/>
            <person name="Flipphi M."/>
            <person name="Freyberg S."/>
            <person name="Gallo A."/>
            <person name="Gournas C."/>
            <person name="Habgood R."/>
            <person name="Hainaut M."/>
            <person name="Harispe M.L."/>
            <person name="Henrissat B."/>
            <person name="Hilden K.S."/>
            <person name="Hope R."/>
            <person name="Hossain A."/>
            <person name="Karabika E."/>
            <person name="Karaffa L."/>
            <person name="Karanyi Z."/>
            <person name="Krasevec N."/>
            <person name="Kuo A."/>
            <person name="Kusch H."/>
            <person name="LaButti K."/>
            <person name="Lagendijk E.L."/>
            <person name="Lapidus A."/>
            <person name="Levasseur A."/>
            <person name="Lindquist E."/>
            <person name="Lipzen A."/>
            <person name="Logrieco A.F."/>
            <person name="MacCabe A."/>
            <person name="Maekelae M.R."/>
            <person name="Malavazi I."/>
            <person name="Melin P."/>
            <person name="Meyer V."/>
            <person name="Mielnichuk N."/>
            <person name="Miskei M."/>
            <person name="Molnar A.P."/>
            <person name="Mule G."/>
            <person name="Ngan C.Y."/>
            <person name="Orejas M."/>
            <person name="Orosz E."/>
            <person name="Ouedraogo J.P."/>
            <person name="Overkamp K.M."/>
            <person name="Park H.-S."/>
            <person name="Perrone G."/>
            <person name="Piumi F."/>
            <person name="Punt P.J."/>
            <person name="Ram A.F."/>
            <person name="Ramon A."/>
            <person name="Rauscher S."/>
            <person name="Record E."/>
            <person name="Riano-Pachon D.M."/>
            <person name="Robert V."/>
            <person name="Roehrig J."/>
            <person name="Ruller R."/>
            <person name="Salamov A."/>
            <person name="Salih N.S."/>
            <person name="Samson R.A."/>
            <person name="Sandor E."/>
            <person name="Sanguinetti M."/>
            <person name="Schuetze T."/>
            <person name="Sepcic K."/>
            <person name="Shelest E."/>
            <person name="Sherlock G."/>
            <person name="Sophianopoulou V."/>
            <person name="Squina F.M."/>
            <person name="Sun H."/>
            <person name="Susca A."/>
            <person name="Todd R.B."/>
            <person name="Tsang A."/>
            <person name="Unkles S.E."/>
            <person name="van de Wiele N."/>
            <person name="van Rossen-Uffink D."/>
            <person name="Oliveira J.V."/>
            <person name="Vesth T.C."/>
            <person name="Visser J."/>
            <person name="Yu J.-H."/>
            <person name="Zhou M."/>
            <person name="Andersen M.R."/>
            <person name="Archer D.B."/>
            <person name="Baker S.E."/>
            <person name="Benoit I."/>
            <person name="Brakhage A.A."/>
            <person name="Braus G.H."/>
            <person name="Fischer R."/>
            <person name="Frisvad J.C."/>
            <person name="Goldman G.H."/>
            <person name="Houbraken J."/>
            <person name="Oakley B."/>
            <person name="Pocsi I."/>
            <person name="Scazzocchio C."/>
            <person name="Seiboth B."/>
            <person name="vanKuyk P.A."/>
            <person name="Wortman J."/>
            <person name="Dyer P.S."/>
            <person name="Grigoriev I.V."/>
        </authorList>
    </citation>
    <scope>NUCLEOTIDE SEQUENCE [LARGE SCALE GENOMIC DNA]</scope>
    <source>
        <strain evidence="5">CBS 583.65</strain>
    </source>
</reference>
<dbReference type="SMART" id="SM00922">
    <property type="entry name" value="MR_MLE"/>
    <property type="match status" value="1"/>
</dbReference>
<dbReference type="CDD" id="cd03316">
    <property type="entry name" value="MR_like"/>
    <property type="match status" value="1"/>
</dbReference>
<keyword evidence="2" id="KW-0456">Lyase</keyword>
<name>A0A1L9Q3K5_ASPVE</name>
<dbReference type="SFLD" id="SFLDS00001">
    <property type="entry name" value="Enolase"/>
    <property type="match status" value="1"/>
</dbReference>
<dbReference type="Proteomes" id="UP000184073">
    <property type="component" value="Unassembled WGS sequence"/>
</dbReference>
<dbReference type="InterPro" id="IPR029065">
    <property type="entry name" value="Enolase_C-like"/>
</dbReference>
<dbReference type="PANTHER" id="PTHR48080:SF2">
    <property type="entry name" value="D-GALACTONATE DEHYDRATASE"/>
    <property type="match status" value="1"/>
</dbReference>
<dbReference type="InterPro" id="IPR013342">
    <property type="entry name" value="Mandelate_racemase_C"/>
</dbReference>
<dbReference type="SFLD" id="SFLDG00179">
    <property type="entry name" value="mandelate_racemase"/>
    <property type="match status" value="1"/>
</dbReference>
<dbReference type="Pfam" id="PF02746">
    <property type="entry name" value="MR_MLE_N"/>
    <property type="match status" value="1"/>
</dbReference>
<dbReference type="EMBL" id="KV878139">
    <property type="protein sequence ID" value="OJJ08331.1"/>
    <property type="molecule type" value="Genomic_DNA"/>
</dbReference>
<dbReference type="InterPro" id="IPR036849">
    <property type="entry name" value="Enolase-like_C_sf"/>
</dbReference>
<dbReference type="AlphaFoldDB" id="A0A1L9Q3K5"/>
<dbReference type="OrthoDB" id="2579025at2759"/>
<dbReference type="PROSITE" id="PS00908">
    <property type="entry name" value="MR_MLE_1"/>
    <property type="match status" value="1"/>
</dbReference>
<proteinExistence type="predicted"/>
<evidence type="ECO:0000256" key="2">
    <source>
        <dbReference type="ARBA" id="ARBA00023239"/>
    </source>
</evidence>
<dbReference type="STRING" id="1036611.A0A1L9Q3K5"/>
<dbReference type="RefSeq" id="XP_040674093.1">
    <property type="nucleotide sequence ID" value="XM_040807948.1"/>
</dbReference>
<evidence type="ECO:0000313" key="5">
    <source>
        <dbReference type="Proteomes" id="UP000184073"/>
    </source>
</evidence>
<dbReference type="SUPFAM" id="SSF54826">
    <property type="entry name" value="Enolase N-terminal domain-like"/>
    <property type="match status" value="1"/>
</dbReference>
<dbReference type="InterPro" id="IPR018110">
    <property type="entry name" value="Mandel_Rmase/mucon_lact_enz_CS"/>
</dbReference>
<protein>
    <recommendedName>
        <fullName evidence="3">Mandelate racemase/muconate lactonizing enzyme C-terminal domain-containing protein</fullName>
    </recommendedName>
</protein>
<evidence type="ECO:0000256" key="1">
    <source>
        <dbReference type="ARBA" id="ARBA00001946"/>
    </source>
</evidence>
<organism evidence="4 5">
    <name type="scientific">Aspergillus versicolor CBS 583.65</name>
    <dbReference type="NCBI Taxonomy" id="1036611"/>
    <lineage>
        <taxon>Eukaryota</taxon>
        <taxon>Fungi</taxon>
        <taxon>Dikarya</taxon>
        <taxon>Ascomycota</taxon>
        <taxon>Pezizomycotina</taxon>
        <taxon>Eurotiomycetes</taxon>
        <taxon>Eurotiomycetidae</taxon>
        <taxon>Eurotiales</taxon>
        <taxon>Aspergillaceae</taxon>
        <taxon>Aspergillus</taxon>
        <taxon>Aspergillus subgen. Nidulantes</taxon>
    </lineage>
</organism>